<dbReference type="PANTHER" id="PTHR33964">
    <property type="entry name" value="RE45066P-RELATED"/>
    <property type="match status" value="1"/>
</dbReference>
<dbReference type="AlphaFoldDB" id="A0A8D8YQF6"/>
<feature type="signal peptide" evidence="2">
    <location>
        <begin position="1"/>
        <end position="28"/>
    </location>
</feature>
<reference evidence="3" key="1">
    <citation type="submission" date="2021-05" db="EMBL/GenBank/DDBJ databases">
        <authorList>
            <person name="Alioto T."/>
            <person name="Alioto T."/>
            <person name="Gomez Garrido J."/>
        </authorList>
    </citation>
    <scope>NUCLEOTIDE SEQUENCE</scope>
</reference>
<dbReference type="PANTHER" id="PTHR33964:SF9">
    <property type="match status" value="1"/>
</dbReference>
<proteinExistence type="predicted"/>
<protein>
    <submittedName>
        <fullName evidence="3">Uncharacterized protein</fullName>
    </submittedName>
</protein>
<feature type="chain" id="PRO_5034228279" evidence="2">
    <location>
        <begin position="29"/>
        <end position="425"/>
    </location>
</feature>
<feature type="compositionally biased region" description="Polar residues" evidence="1">
    <location>
        <begin position="377"/>
        <end position="386"/>
    </location>
</feature>
<sequence length="425" mass="47192">MQYNRSSLLHSCLQVALLFSWGFVRTRAQCTKDEYKRCVTLADPLLQDPHLIYPDNMRDIDHVCRTWGFFVDCVKRFTDRCFTETKKKEFSKAVESPVDSVHQMCTMPLYQEEYLKHAACMKATLVEENRCGRHYKHLVNQVAGEAARPTLCCSHHRFRECVLDQTRRTCQPDATPYAKQILDKALSFLKDQCSNYIPTEIDCPGADFYTQPPVNRPGNWKDVVRTTLPPWLESAGGRGPTGHPWVPVSTGGVPMDPTRTSYTRAMSGSGATTEVNHHRDGGSTGGTPGTSTQQNTDRDGGQEPNRPERPDRGGNRPDISSSRPDNRPDGGSSRPDNRPDGGFSRPESRPSMGTSRPDSRPSSGRPNDFDNPLGSDTPWTPQISNSIDEEEKPNQQGLANGGVHIEAMGVGVVVCVGVVMWGLKE</sequence>
<feature type="region of interest" description="Disordered" evidence="1">
    <location>
        <begin position="232"/>
        <end position="399"/>
    </location>
</feature>
<evidence type="ECO:0000256" key="2">
    <source>
        <dbReference type="SAM" id="SignalP"/>
    </source>
</evidence>
<feature type="compositionally biased region" description="Basic and acidic residues" evidence="1">
    <location>
        <begin position="296"/>
        <end position="315"/>
    </location>
</feature>
<organism evidence="3">
    <name type="scientific">Cacopsylla melanoneura</name>
    <dbReference type="NCBI Taxonomy" id="428564"/>
    <lineage>
        <taxon>Eukaryota</taxon>
        <taxon>Metazoa</taxon>
        <taxon>Ecdysozoa</taxon>
        <taxon>Arthropoda</taxon>
        <taxon>Hexapoda</taxon>
        <taxon>Insecta</taxon>
        <taxon>Pterygota</taxon>
        <taxon>Neoptera</taxon>
        <taxon>Paraneoptera</taxon>
        <taxon>Hemiptera</taxon>
        <taxon>Sternorrhyncha</taxon>
        <taxon>Psylloidea</taxon>
        <taxon>Psyllidae</taxon>
        <taxon>Psyllinae</taxon>
        <taxon>Cacopsylla</taxon>
    </lineage>
</organism>
<accession>A0A8D8YQF6</accession>
<evidence type="ECO:0000256" key="1">
    <source>
        <dbReference type="SAM" id="MobiDB-lite"/>
    </source>
</evidence>
<feature type="compositionally biased region" description="Polar residues" evidence="1">
    <location>
        <begin position="258"/>
        <end position="274"/>
    </location>
</feature>
<name>A0A8D8YQF6_9HEMI</name>
<dbReference type="EMBL" id="HBUF01388197">
    <property type="protein sequence ID" value="CAG6732864.1"/>
    <property type="molecule type" value="Transcribed_RNA"/>
</dbReference>
<evidence type="ECO:0000313" key="3">
    <source>
        <dbReference type="EMBL" id="CAG6732864.1"/>
    </source>
</evidence>
<keyword evidence="2" id="KW-0732">Signal</keyword>